<evidence type="ECO:0000313" key="3">
    <source>
        <dbReference type="Proteomes" id="UP001151760"/>
    </source>
</evidence>
<sequence length="248" mass="26735">MVAKNTKKTPQESAGKQSEHGTKRAPPKKPTLVKPTKPTPVKQTKPPSSKLPKSPKKKPSKITPSRKVRKGKPSLVDEEDEAQQEPKPQGEEKGEGEGADADLERAIKLSMDPSFLPQRQALVGGLAIRERVVEEIQRLPDVEGKGKAIVTEEQAAHSLIDLSKKKSTTDQFILQRRDQAPHGSTTGPSSQPQDDTSKKVVHESSSTTDSEQKESGTEATTPKVGKEQGEVASTTVTSGVGISVRTEN</sequence>
<feature type="compositionally biased region" description="Low complexity" evidence="1">
    <location>
        <begin position="30"/>
        <end position="52"/>
    </location>
</feature>
<evidence type="ECO:0000313" key="2">
    <source>
        <dbReference type="EMBL" id="GJT72077.1"/>
    </source>
</evidence>
<reference evidence="2" key="1">
    <citation type="journal article" date="2022" name="Int. J. Mol. Sci.">
        <title>Draft Genome of Tanacetum Coccineum: Genomic Comparison of Closely Related Tanacetum-Family Plants.</title>
        <authorList>
            <person name="Yamashiro T."/>
            <person name="Shiraishi A."/>
            <person name="Nakayama K."/>
            <person name="Satake H."/>
        </authorList>
    </citation>
    <scope>NUCLEOTIDE SEQUENCE</scope>
</reference>
<feature type="compositionally biased region" description="Polar residues" evidence="1">
    <location>
        <begin position="231"/>
        <end position="240"/>
    </location>
</feature>
<feature type="compositionally biased region" description="Polar residues" evidence="1">
    <location>
        <begin position="182"/>
        <end position="194"/>
    </location>
</feature>
<feature type="region of interest" description="Disordered" evidence="1">
    <location>
        <begin position="1"/>
        <end position="111"/>
    </location>
</feature>
<accession>A0ABQ5G8S4</accession>
<dbReference type="Proteomes" id="UP001151760">
    <property type="component" value="Unassembled WGS sequence"/>
</dbReference>
<keyword evidence="3" id="KW-1185">Reference proteome</keyword>
<reference evidence="2" key="2">
    <citation type="submission" date="2022-01" db="EMBL/GenBank/DDBJ databases">
        <authorList>
            <person name="Yamashiro T."/>
            <person name="Shiraishi A."/>
            <person name="Satake H."/>
            <person name="Nakayama K."/>
        </authorList>
    </citation>
    <scope>NUCLEOTIDE SEQUENCE</scope>
</reference>
<gene>
    <name evidence="2" type="ORF">Tco_1031363</name>
</gene>
<protein>
    <submittedName>
        <fullName evidence="2">Uncharacterized protein</fullName>
    </submittedName>
</protein>
<proteinExistence type="predicted"/>
<feature type="compositionally biased region" description="Basic and acidic residues" evidence="1">
    <location>
        <begin position="88"/>
        <end position="107"/>
    </location>
</feature>
<organism evidence="2 3">
    <name type="scientific">Tanacetum coccineum</name>
    <dbReference type="NCBI Taxonomy" id="301880"/>
    <lineage>
        <taxon>Eukaryota</taxon>
        <taxon>Viridiplantae</taxon>
        <taxon>Streptophyta</taxon>
        <taxon>Embryophyta</taxon>
        <taxon>Tracheophyta</taxon>
        <taxon>Spermatophyta</taxon>
        <taxon>Magnoliopsida</taxon>
        <taxon>eudicotyledons</taxon>
        <taxon>Gunneridae</taxon>
        <taxon>Pentapetalae</taxon>
        <taxon>asterids</taxon>
        <taxon>campanulids</taxon>
        <taxon>Asterales</taxon>
        <taxon>Asteraceae</taxon>
        <taxon>Asteroideae</taxon>
        <taxon>Anthemideae</taxon>
        <taxon>Anthemidinae</taxon>
        <taxon>Tanacetum</taxon>
    </lineage>
</organism>
<name>A0ABQ5G8S4_9ASTR</name>
<comment type="caution">
    <text evidence="2">The sequence shown here is derived from an EMBL/GenBank/DDBJ whole genome shotgun (WGS) entry which is preliminary data.</text>
</comment>
<feature type="compositionally biased region" description="Basic residues" evidence="1">
    <location>
        <begin position="53"/>
        <end position="72"/>
    </location>
</feature>
<dbReference type="EMBL" id="BQNB010018224">
    <property type="protein sequence ID" value="GJT72077.1"/>
    <property type="molecule type" value="Genomic_DNA"/>
</dbReference>
<evidence type="ECO:0000256" key="1">
    <source>
        <dbReference type="SAM" id="MobiDB-lite"/>
    </source>
</evidence>
<feature type="region of interest" description="Disordered" evidence="1">
    <location>
        <begin position="156"/>
        <end position="248"/>
    </location>
</feature>